<dbReference type="EMBL" id="JADWYK010000020">
    <property type="protein sequence ID" value="MBG8556102.1"/>
    <property type="molecule type" value="Genomic_DNA"/>
</dbReference>
<protein>
    <submittedName>
        <fullName evidence="4">DUF3696 domain-containing protein</fullName>
    </submittedName>
</protein>
<gene>
    <name evidence="4" type="ORF">I5L79_21335</name>
</gene>
<dbReference type="InterPro" id="IPR027417">
    <property type="entry name" value="P-loop_NTPase"/>
</dbReference>
<organism evidence="4 5">
    <name type="scientific">Hymenobacter guriensis</name>
    <dbReference type="NCBI Taxonomy" id="2793065"/>
    <lineage>
        <taxon>Bacteria</taxon>
        <taxon>Pseudomonadati</taxon>
        <taxon>Bacteroidota</taxon>
        <taxon>Cytophagia</taxon>
        <taxon>Cytophagales</taxon>
        <taxon>Hymenobacteraceae</taxon>
        <taxon>Hymenobacter</taxon>
    </lineage>
</organism>
<accession>A0ABS0L7L9</accession>
<dbReference type="Proteomes" id="UP000601099">
    <property type="component" value="Unassembled WGS sequence"/>
</dbReference>
<evidence type="ECO:0000313" key="4">
    <source>
        <dbReference type="EMBL" id="MBG8556102.1"/>
    </source>
</evidence>
<evidence type="ECO:0000313" key="5">
    <source>
        <dbReference type="Proteomes" id="UP000601099"/>
    </source>
</evidence>
<sequence length="456" mass="51786">MLETLRIQNFKSWQDTGDIAFGSLTGFFGTNSSGKSSILQFLLMLKQTVESSDRSQVLNLGDDSSYVELGTMHDILYHHENPLDLIFKLLWKYSIPTVSGTAVPGNLTFSSWISYYNDRIFVEEFEYQLRTELEDQRIWTGKIKKQEDGANSKYNLNIRDAGSITPTIFDLPRPSKFYLFPNQAHVAYRENYLMEDLEYKLEELVDEIHYLGPLREYPHRLYIWGGEQPDGVGSSGERAVAALLASRNQEPTIDMGEGQPKRTVEEHVAYWLKELGMIHSFVVQPIAPNRKEYEVRIQRTAESASVFLTDVGFGVSQILPVLVLLFYVPESSTVILEQPEIHLHPAVQAGLADVFVDAIKRRRLQIILESHSEHLLQRLQRRMAEFGVDADKGFDADKAKLYFTDIEAGRSKLTPLAIDNYGNISNWPTGFFGDPFADAAAMLDAEMKRRQAPSAS</sequence>
<evidence type="ECO:0000259" key="1">
    <source>
        <dbReference type="Pfam" id="PF12476"/>
    </source>
</evidence>
<evidence type="ECO:0000259" key="2">
    <source>
        <dbReference type="Pfam" id="PF13175"/>
    </source>
</evidence>
<dbReference type="Pfam" id="PF13175">
    <property type="entry name" value="AAA_15"/>
    <property type="match status" value="1"/>
</dbReference>
<dbReference type="PIRSF" id="PIRSF034888">
    <property type="entry name" value="P-loop_UCP034888"/>
    <property type="match status" value="1"/>
</dbReference>
<dbReference type="InterPro" id="IPR051396">
    <property type="entry name" value="Bact_Antivir_Def_Nuclease"/>
</dbReference>
<reference evidence="4 5" key="1">
    <citation type="submission" date="2020-11" db="EMBL/GenBank/DDBJ databases">
        <title>Hymenobacter sp.</title>
        <authorList>
            <person name="Kim M.K."/>
        </authorList>
    </citation>
    <scope>NUCLEOTIDE SEQUENCE [LARGE SCALE GENOMIC DNA]</scope>
    <source>
        <strain evidence="4 5">BT594</strain>
    </source>
</reference>
<dbReference type="InterPro" id="IPR022532">
    <property type="entry name" value="DUF3696"/>
</dbReference>
<keyword evidence="5" id="KW-1185">Reference proteome</keyword>
<dbReference type="PANTHER" id="PTHR43581">
    <property type="entry name" value="ATP/GTP PHOSPHATASE"/>
    <property type="match status" value="1"/>
</dbReference>
<dbReference type="InterPro" id="IPR003959">
    <property type="entry name" value="ATPase_AAA_core"/>
</dbReference>
<evidence type="ECO:0000259" key="3">
    <source>
        <dbReference type="Pfam" id="PF13304"/>
    </source>
</evidence>
<feature type="domain" description="Endonuclease GajA/Old nuclease/RecF-like AAA" evidence="2">
    <location>
        <begin position="1"/>
        <end position="62"/>
    </location>
</feature>
<dbReference type="Pfam" id="PF12476">
    <property type="entry name" value="DUF3696"/>
    <property type="match status" value="1"/>
</dbReference>
<dbReference type="SUPFAM" id="SSF52540">
    <property type="entry name" value="P-loop containing nucleoside triphosphate hydrolases"/>
    <property type="match status" value="1"/>
</dbReference>
<dbReference type="InterPro" id="IPR041685">
    <property type="entry name" value="AAA_GajA/Old/RecF-like"/>
</dbReference>
<feature type="domain" description="DUF3696" evidence="1">
    <location>
        <begin position="396"/>
        <end position="434"/>
    </location>
</feature>
<name>A0ABS0L7L9_9BACT</name>
<comment type="caution">
    <text evidence="4">The sequence shown here is derived from an EMBL/GenBank/DDBJ whole genome shotgun (WGS) entry which is preliminary data.</text>
</comment>
<feature type="domain" description="ATPase AAA-type core" evidence="3">
    <location>
        <begin position="309"/>
        <end position="376"/>
    </location>
</feature>
<dbReference type="Gene3D" id="3.40.50.300">
    <property type="entry name" value="P-loop containing nucleotide triphosphate hydrolases"/>
    <property type="match status" value="1"/>
</dbReference>
<dbReference type="Pfam" id="PF13304">
    <property type="entry name" value="AAA_21"/>
    <property type="match status" value="1"/>
</dbReference>
<proteinExistence type="predicted"/>
<dbReference type="PANTHER" id="PTHR43581:SF2">
    <property type="entry name" value="EXCINUCLEASE ATPASE SUBUNIT"/>
    <property type="match status" value="1"/>
</dbReference>
<dbReference type="InterPro" id="IPR014592">
    <property type="entry name" value="P-loop_UCP034888"/>
</dbReference>